<organism evidence="1 2">
    <name type="scientific">Micromonospora halophytica</name>
    <dbReference type="NCBI Taxonomy" id="47864"/>
    <lineage>
        <taxon>Bacteria</taxon>
        <taxon>Bacillati</taxon>
        <taxon>Actinomycetota</taxon>
        <taxon>Actinomycetes</taxon>
        <taxon>Micromonosporales</taxon>
        <taxon>Micromonosporaceae</taxon>
        <taxon>Micromonospora</taxon>
    </lineage>
</organism>
<protein>
    <recommendedName>
        <fullName evidence="3">Tetratricopeptide repeat-containing protein</fullName>
    </recommendedName>
</protein>
<keyword evidence="2" id="KW-1185">Reference proteome</keyword>
<dbReference type="Proteomes" id="UP000199408">
    <property type="component" value="Unassembled WGS sequence"/>
</dbReference>
<evidence type="ECO:0000313" key="1">
    <source>
        <dbReference type="EMBL" id="SCG72342.1"/>
    </source>
</evidence>
<dbReference type="Pfam" id="PF21810">
    <property type="entry name" value="DUF6880"/>
    <property type="match status" value="1"/>
</dbReference>
<proteinExistence type="predicted"/>
<evidence type="ECO:0008006" key="3">
    <source>
        <dbReference type="Google" id="ProtNLM"/>
    </source>
</evidence>
<dbReference type="AlphaFoldDB" id="A0A1C5JP21"/>
<sequence length="420" mass="47322">MYPVSAGNENELTVLVDRLRRDRRRDPYAGRQAYSQAAREVADRCARLIDAGDAAVAVPVLRKAVDRMTTALMYMDSSSGVLGNDLAHLMELYARACRAAPPRPAGLAAWLVRLVCDGPGWPDVILREWAPALGAKGLAEMTRLVKQRAAVADPDNWHQQWTIRHLREQLAEVSGDVDRYVAVLAEHLVSADQYERAVRVLAEAGQPADAIDWARRGLAEHPSGHQSARLRDLLVGLLIETGEPRAAVAERRAAFDKQPTIDNLRPLLTTVAETDRDETHTEWALTVVRDRVAQQPGYLPHLIDALHHTGRDDEAWHNGLARLDELPTRQRIELLHRRQQGHPADVREPYRALVNAHLLDSHDKRRYDTAITLLRHLRDAYAATGETDQFARYLDELRGQHRRRPSFLAKLDVARLHPGR</sequence>
<name>A0A1C5JP21_9ACTN</name>
<evidence type="ECO:0000313" key="2">
    <source>
        <dbReference type="Proteomes" id="UP000199408"/>
    </source>
</evidence>
<dbReference type="OrthoDB" id="3677745at2"/>
<dbReference type="InterPro" id="IPR049245">
    <property type="entry name" value="DUF6880"/>
</dbReference>
<dbReference type="STRING" id="47864.GA0070560_1622"/>
<dbReference type="Gene3D" id="1.25.40.10">
    <property type="entry name" value="Tetratricopeptide repeat domain"/>
    <property type="match status" value="1"/>
</dbReference>
<dbReference type="InterPro" id="IPR011990">
    <property type="entry name" value="TPR-like_helical_dom_sf"/>
</dbReference>
<dbReference type="EMBL" id="FMDN01000062">
    <property type="protein sequence ID" value="SCG72342.1"/>
    <property type="molecule type" value="Genomic_DNA"/>
</dbReference>
<gene>
    <name evidence="1" type="ORF">GA0070560_1622</name>
</gene>
<accession>A0A1C5JP21</accession>
<reference evidence="2" key="1">
    <citation type="submission" date="2016-06" db="EMBL/GenBank/DDBJ databases">
        <authorList>
            <person name="Varghese N."/>
        </authorList>
    </citation>
    <scope>NUCLEOTIDE SEQUENCE [LARGE SCALE GENOMIC DNA]</scope>
    <source>
        <strain evidence="2">DSM 43171</strain>
    </source>
</reference>